<dbReference type="EMBL" id="RCNR01000030">
    <property type="protein sequence ID" value="MUH37010.1"/>
    <property type="molecule type" value="Genomic_DNA"/>
</dbReference>
<evidence type="ECO:0000256" key="1">
    <source>
        <dbReference type="SAM" id="SignalP"/>
    </source>
</evidence>
<dbReference type="PANTHER" id="PTHR37489:SF1">
    <property type="entry name" value="DUF3500 DOMAIN-CONTAINING PROTEIN"/>
    <property type="match status" value="1"/>
</dbReference>
<dbReference type="OrthoDB" id="581140at2"/>
<dbReference type="InterPro" id="IPR021889">
    <property type="entry name" value="DUF3500"/>
</dbReference>
<feature type="chain" id="PRO_5030743568" evidence="1">
    <location>
        <begin position="22"/>
        <end position="339"/>
    </location>
</feature>
<evidence type="ECO:0000313" key="3">
    <source>
        <dbReference type="Proteomes" id="UP000540519"/>
    </source>
</evidence>
<keyword evidence="1" id="KW-0732">Signal</keyword>
<sequence>MRLKKLLLLPFCILAIATGRSQDLHTFAQTFLHTLNADLLEKIQFKISDAERFNFNYVPVARKGPTFNDFNTEQKEAATNLLKASLSQEGFRKASEIMALENILAVLENNERMMPDGTPMRDALNYHFSIFGEPAAGEFWGWRFEGHHVSLNFIASKGAILSATPSFMGSNPGTVPSGESKGKQVLKKETEIGFELLNSLSEKQLAQAIFSNEAPYEIFTRNHRTVSNLEPKGILFADLSEEQKASFQKLLNLYLDNYEARFSKSLKTKIEEAGFNNLSFAWAGSQKPGQGHYYHIQGPTILIEYDNIQNNANHVHTVVRDLTNDFGQDILKDHYDHSH</sequence>
<dbReference type="AlphaFoldDB" id="A0A7X3D2U6"/>
<keyword evidence="3" id="KW-1185">Reference proteome</keyword>
<protein>
    <submittedName>
        <fullName evidence="2">DUF3500 domain-containing protein</fullName>
    </submittedName>
</protein>
<comment type="caution">
    <text evidence="2">The sequence shown here is derived from an EMBL/GenBank/DDBJ whole genome shotgun (WGS) entry which is preliminary data.</text>
</comment>
<dbReference type="RefSeq" id="WP_155600419.1">
    <property type="nucleotide sequence ID" value="NZ_RCNR01000030.1"/>
</dbReference>
<name>A0A7X3D2U6_9FLAO</name>
<proteinExistence type="predicted"/>
<dbReference type="Proteomes" id="UP000540519">
    <property type="component" value="Unassembled WGS sequence"/>
</dbReference>
<dbReference type="PANTHER" id="PTHR37489">
    <property type="entry name" value="DUF3500 DOMAIN-CONTAINING PROTEIN"/>
    <property type="match status" value="1"/>
</dbReference>
<dbReference type="Pfam" id="PF12006">
    <property type="entry name" value="DUF3500"/>
    <property type="match status" value="1"/>
</dbReference>
<gene>
    <name evidence="2" type="ORF">D9O36_14255</name>
</gene>
<reference evidence="2 3" key="1">
    <citation type="journal article" date="2019" name="Mar. Drugs">
        <title>Comparative Genomics and CAZyme Genome Repertoires of Marine Zobellia amurskyensis KMM 3526(T) and Zobellia laminariae KMM 3676(T).</title>
        <authorList>
            <person name="Chernysheva N."/>
            <person name="Bystritskaya E."/>
            <person name="Stenkova A."/>
            <person name="Golovkin I."/>
            <person name="Nedashkovskaya O."/>
            <person name="Isaeva M."/>
        </authorList>
    </citation>
    <scope>NUCLEOTIDE SEQUENCE [LARGE SCALE GENOMIC DNA]</scope>
    <source>
        <strain evidence="2 3">KMM 3526</strain>
    </source>
</reference>
<accession>A0A7X3D2U6</accession>
<organism evidence="2 3">
    <name type="scientific">Zobellia amurskyensis</name>
    <dbReference type="NCBI Taxonomy" id="248905"/>
    <lineage>
        <taxon>Bacteria</taxon>
        <taxon>Pseudomonadati</taxon>
        <taxon>Bacteroidota</taxon>
        <taxon>Flavobacteriia</taxon>
        <taxon>Flavobacteriales</taxon>
        <taxon>Flavobacteriaceae</taxon>
        <taxon>Zobellia</taxon>
    </lineage>
</organism>
<evidence type="ECO:0000313" key="2">
    <source>
        <dbReference type="EMBL" id="MUH37010.1"/>
    </source>
</evidence>
<feature type="signal peptide" evidence="1">
    <location>
        <begin position="1"/>
        <end position="21"/>
    </location>
</feature>